<keyword evidence="1" id="KW-0677">Repeat</keyword>
<dbReference type="CDD" id="cd05819">
    <property type="entry name" value="NHL"/>
    <property type="match status" value="1"/>
</dbReference>
<feature type="repeat" description="NHL" evidence="2">
    <location>
        <begin position="290"/>
        <end position="326"/>
    </location>
</feature>
<evidence type="ECO:0000256" key="2">
    <source>
        <dbReference type="PROSITE-ProRule" id="PRU00504"/>
    </source>
</evidence>
<accession>A0A819R974</accession>
<dbReference type="PROSITE" id="PS51125">
    <property type="entry name" value="NHL"/>
    <property type="match status" value="2"/>
</dbReference>
<dbReference type="InterPro" id="IPR011042">
    <property type="entry name" value="6-blade_b-propeller_TolB-like"/>
</dbReference>
<dbReference type="PANTHER" id="PTHR24104">
    <property type="entry name" value="E3 UBIQUITIN-PROTEIN LIGASE NHLRC1-RELATED"/>
    <property type="match status" value="1"/>
</dbReference>
<dbReference type="InterPro" id="IPR050952">
    <property type="entry name" value="TRIM-NHL_E3_ligases"/>
</dbReference>
<dbReference type="Pfam" id="PF01436">
    <property type="entry name" value="NHL"/>
    <property type="match status" value="2"/>
</dbReference>
<reference evidence="3" key="1">
    <citation type="submission" date="2021-02" db="EMBL/GenBank/DDBJ databases">
        <authorList>
            <person name="Nowell W R."/>
        </authorList>
    </citation>
    <scope>NUCLEOTIDE SEQUENCE</scope>
</reference>
<name>A0A819R974_9BILA</name>
<dbReference type="EMBL" id="CAJOAX010008866">
    <property type="protein sequence ID" value="CAF4044163.1"/>
    <property type="molecule type" value="Genomic_DNA"/>
</dbReference>
<gene>
    <name evidence="3" type="ORF">OTI717_LOCUS31291</name>
</gene>
<dbReference type="Proteomes" id="UP000663823">
    <property type="component" value="Unassembled WGS sequence"/>
</dbReference>
<protein>
    <submittedName>
        <fullName evidence="3">Uncharacterized protein</fullName>
    </submittedName>
</protein>
<dbReference type="GO" id="GO:0008270">
    <property type="term" value="F:zinc ion binding"/>
    <property type="evidence" value="ECO:0007669"/>
    <property type="project" value="UniProtKB-KW"/>
</dbReference>
<dbReference type="InterPro" id="IPR001258">
    <property type="entry name" value="NHL_repeat"/>
</dbReference>
<dbReference type="SUPFAM" id="SSF101898">
    <property type="entry name" value="NHL repeat"/>
    <property type="match status" value="1"/>
</dbReference>
<organism evidence="3 4">
    <name type="scientific">Rotaria sordida</name>
    <dbReference type="NCBI Taxonomy" id="392033"/>
    <lineage>
        <taxon>Eukaryota</taxon>
        <taxon>Metazoa</taxon>
        <taxon>Spiralia</taxon>
        <taxon>Gnathifera</taxon>
        <taxon>Rotifera</taxon>
        <taxon>Eurotatoria</taxon>
        <taxon>Bdelloidea</taxon>
        <taxon>Philodinida</taxon>
        <taxon>Philodinidae</taxon>
        <taxon>Rotaria</taxon>
    </lineage>
</organism>
<dbReference type="PANTHER" id="PTHR24104:SF25">
    <property type="entry name" value="PROTEIN LIN-41"/>
    <property type="match status" value="1"/>
</dbReference>
<proteinExistence type="predicted"/>
<dbReference type="Gene3D" id="2.120.10.30">
    <property type="entry name" value="TolB, C-terminal domain"/>
    <property type="match status" value="3"/>
</dbReference>
<evidence type="ECO:0000256" key="1">
    <source>
        <dbReference type="ARBA" id="ARBA00022737"/>
    </source>
</evidence>
<sequence length="327" mass="36566">MVSQHIDKQSNNCPGNLKWNTTATTIISGYGTGPNQLNYPNGIFIEPKTQILYIADVGNHRVQKRYPNGEIITAAGDPHGRAGSTPDKLNCPVDVFADENENVFISDWYNQRIQFWQKDVKSGKTVAGNGSLGTALNEFHFPTRVLVDSKKKIMVADNQNQRIMQWTFPYDPEKNVGSIIAGGNGAGLNPYQLNNPNGLYLDESNQILYISNEESHSITQWVIGDYEPRNIYAGIPGRSGNSAVQLYRPQGITLDKYGNLYVSDSYNNRVQMFCPNSVFGITIAGTRDAGSSSNELSYPQDITFDSEMNLYVTDTHNFRIQKFERIQ</sequence>
<dbReference type="AlphaFoldDB" id="A0A819R974"/>
<evidence type="ECO:0000313" key="3">
    <source>
        <dbReference type="EMBL" id="CAF4044163.1"/>
    </source>
</evidence>
<evidence type="ECO:0000313" key="4">
    <source>
        <dbReference type="Proteomes" id="UP000663823"/>
    </source>
</evidence>
<feature type="repeat" description="NHL" evidence="2">
    <location>
        <begin position="233"/>
        <end position="276"/>
    </location>
</feature>
<comment type="caution">
    <text evidence="3">The sequence shown here is derived from an EMBL/GenBank/DDBJ whole genome shotgun (WGS) entry which is preliminary data.</text>
</comment>